<organism evidence="1">
    <name type="scientific">hydrothermal vent metagenome</name>
    <dbReference type="NCBI Taxonomy" id="652676"/>
    <lineage>
        <taxon>unclassified sequences</taxon>
        <taxon>metagenomes</taxon>
        <taxon>ecological metagenomes</taxon>
    </lineage>
</organism>
<proteinExistence type="predicted"/>
<protein>
    <submittedName>
        <fullName evidence="1">Uncharacterized protein</fullName>
    </submittedName>
</protein>
<reference evidence="1" key="1">
    <citation type="submission" date="2018-06" db="EMBL/GenBank/DDBJ databases">
        <authorList>
            <person name="Zhirakovskaya E."/>
        </authorList>
    </citation>
    <scope>NUCLEOTIDE SEQUENCE</scope>
</reference>
<accession>A0A3B0X036</accession>
<dbReference type="AlphaFoldDB" id="A0A3B0X036"/>
<dbReference type="EMBL" id="UOFF01000203">
    <property type="protein sequence ID" value="VAW56257.1"/>
    <property type="molecule type" value="Genomic_DNA"/>
</dbReference>
<sequence>PIKTDYSKENIAKNLQPSKFNKRCLDKLNAVTKSMREEIISKATQTSVMNVLNDCVYEIDMELALTEKEFSPIDNNTTCLNKAYKIRDSLLDLGVEAQNFGSLPSDTELDRTNISTSFIRISNNIIVKGSAAMENRSINCSPN</sequence>
<feature type="non-terminal residue" evidence="1">
    <location>
        <position position="1"/>
    </location>
</feature>
<name>A0A3B0X036_9ZZZZ</name>
<gene>
    <name evidence="1" type="ORF">MNBD_GAMMA07-841</name>
</gene>
<evidence type="ECO:0000313" key="1">
    <source>
        <dbReference type="EMBL" id="VAW56257.1"/>
    </source>
</evidence>